<organism evidence="2 5">
    <name type="scientific">Yersinia pekkanenii</name>
    <dbReference type="NCBI Taxonomy" id="1288385"/>
    <lineage>
        <taxon>Bacteria</taxon>
        <taxon>Pseudomonadati</taxon>
        <taxon>Pseudomonadota</taxon>
        <taxon>Gammaproteobacteria</taxon>
        <taxon>Enterobacterales</taxon>
        <taxon>Yersiniaceae</taxon>
        <taxon>Yersinia</taxon>
    </lineage>
</organism>
<evidence type="ECO:0000313" key="2">
    <source>
        <dbReference type="EMBL" id="CNI62963.1"/>
    </source>
</evidence>
<evidence type="ECO:0000256" key="1">
    <source>
        <dbReference type="SAM" id="Phobius"/>
    </source>
</evidence>
<dbReference type="EMBL" id="CWJL01000012">
    <property type="protein sequence ID" value="CRY67555.1"/>
    <property type="molecule type" value="Genomic_DNA"/>
</dbReference>
<evidence type="ECO:0000313" key="3">
    <source>
        <dbReference type="EMBL" id="CRY67555.1"/>
    </source>
</evidence>
<dbReference type="InterPro" id="IPR021808">
    <property type="entry name" value="DUF3383"/>
</dbReference>
<protein>
    <submittedName>
        <fullName evidence="2">Protein of uncharacterized function (DUF3383)</fullName>
    </submittedName>
</protein>
<keyword evidence="1" id="KW-1133">Transmembrane helix</keyword>
<proteinExistence type="predicted"/>
<dbReference type="Pfam" id="PF11863">
    <property type="entry name" value="DUF3383"/>
    <property type="match status" value="1"/>
</dbReference>
<name>A0A0T9RHF3_9GAMM</name>
<evidence type="ECO:0000313" key="5">
    <source>
        <dbReference type="Proteomes" id="UP000045840"/>
    </source>
</evidence>
<dbReference type="Proteomes" id="UP000044625">
    <property type="component" value="Unassembled WGS sequence"/>
</dbReference>
<reference evidence="3 4" key="2">
    <citation type="submission" date="2015-03" db="EMBL/GenBank/DDBJ databases">
        <authorList>
            <consortium name="Pathogen Informatics"/>
            <person name="Murphy D."/>
        </authorList>
    </citation>
    <scope>NUCLEOTIDE SEQUENCE [LARGE SCALE GENOMIC DNA]</scope>
    <source>
        <strain evidence="3">Type strain: CIP110230</strain>
        <strain evidence="4">type strain: CIP110230</strain>
    </source>
</reference>
<dbReference type="OrthoDB" id="1684431at2"/>
<dbReference type="EMBL" id="CQAZ01000082">
    <property type="protein sequence ID" value="CNI62963.1"/>
    <property type="molecule type" value="Genomic_DNA"/>
</dbReference>
<gene>
    <name evidence="2" type="ORF">ERS008529_04543</name>
    <name evidence="3" type="ORF">ERS137968_02633</name>
</gene>
<keyword evidence="4" id="KW-1185">Reference proteome</keyword>
<dbReference type="STRING" id="1288385.ERS137968_02633"/>
<reference evidence="2" key="1">
    <citation type="submission" date="2015-03" db="EMBL/GenBank/DDBJ databases">
        <authorList>
            <person name="Murphy D."/>
        </authorList>
    </citation>
    <scope>NUCLEOTIDE SEQUENCE [LARGE SCALE GENOMIC DNA]</scope>
    <source>
        <strain evidence="2">A125KOH2</strain>
    </source>
</reference>
<keyword evidence="1" id="KW-0472">Membrane</keyword>
<sequence length="442" mass="47945">MANLNRLFKVDISRQSRAASYANFGIGLITALAPGFYGLTAKDFESAKLEDMARLVQVYSSYDDAIEAGVTGAALNATNRYFAQTPTPDQLVIADISAAYKNTAILLNGKDSGVPQAIAAIAIVVGDSVLTATFQDSEWEGTVAEKITIDENNTSLYRVAGRVVFVAGADVNLESSVVEPVAYPSAIVDIKRQNNNWFLQMSTSRDDALLQQIADWTEAQPDKMAVVVDNSKTFAITQYLHDNQYAGTFSVCTRIASNYLDAALAGRCLTMAPGSETWALKTLAGVQTDSWSEQEYQDITALNGNTFEDYGSGIMVTFPGTSGDGESIEVVRFCFWQRDRMQKNLATLFINKNKIGHDPDGYEVVCANMESSLAEGQRAGGIMQDFADGDTALSGYTVTRPTMAEVTGAQRIKGDLTVKFQFYLRHAIKHVDAIGNAVTYGV</sequence>
<dbReference type="Proteomes" id="UP000045840">
    <property type="component" value="Unassembled WGS sequence"/>
</dbReference>
<dbReference type="RefSeq" id="WP_049615303.1">
    <property type="nucleotide sequence ID" value="NZ_CAWMMU010000012.1"/>
</dbReference>
<reference evidence="5" key="3">
    <citation type="submission" date="2015-03" db="EMBL/GenBank/DDBJ databases">
        <authorList>
            <consortium name="Pathogen Informatics"/>
        </authorList>
    </citation>
    <scope>NUCLEOTIDE SEQUENCE [LARGE SCALE GENOMIC DNA]</scope>
    <source>
        <strain evidence="5">A125KOH2</strain>
    </source>
</reference>
<evidence type="ECO:0000313" key="4">
    <source>
        <dbReference type="Proteomes" id="UP000044625"/>
    </source>
</evidence>
<accession>A0A0T9RHF3</accession>
<dbReference type="AlphaFoldDB" id="A0A0T9RHF3"/>
<feature type="transmembrane region" description="Helical" evidence="1">
    <location>
        <begin position="21"/>
        <end position="39"/>
    </location>
</feature>
<keyword evidence="1" id="KW-0812">Transmembrane</keyword>